<dbReference type="PRINTS" id="PR00463">
    <property type="entry name" value="EP450I"/>
</dbReference>
<comment type="cofactor">
    <cofactor evidence="1">
        <name>heme</name>
        <dbReference type="ChEBI" id="CHEBI:30413"/>
    </cofactor>
</comment>
<dbReference type="InterPro" id="IPR050121">
    <property type="entry name" value="Cytochrome_P450_monoxygenase"/>
</dbReference>
<evidence type="ECO:0000313" key="8">
    <source>
        <dbReference type="EMBL" id="KAL2272337.1"/>
    </source>
</evidence>
<dbReference type="SUPFAM" id="SSF48264">
    <property type="entry name" value="Cytochrome P450"/>
    <property type="match status" value="1"/>
</dbReference>
<comment type="caution">
    <text evidence="8">The sequence shown here is derived from an EMBL/GenBank/DDBJ whole genome shotgun (WGS) entry which is preliminary data.</text>
</comment>
<dbReference type="Proteomes" id="UP001600888">
    <property type="component" value="Unassembled WGS sequence"/>
</dbReference>
<evidence type="ECO:0000256" key="7">
    <source>
        <dbReference type="SAM" id="Phobius"/>
    </source>
</evidence>
<keyword evidence="5 6" id="KW-0408">Iron</keyword>
<keyword evidence="7" id="KW-1133">Transmembrane helix</keyword>
<dbReference type="InterPro" id="IPR001128">
    <property type="entry name" value="Cyt_P450"/>
</dbReference>
<keyword evidence="7" id="KW-0812">Transmembrane</keyword>
<dbReference type="PANTHER" id="PTHR24305">
    <property type="entry name" value="CYTOCHROME P450"/>
    <property type="match status" value="1"/>
</dbReference>
<evidence type="ECO:0000313" key="9">
    <source>
        <dbReference type="Proteomes" id="UP001600888"/>
    </source>
</evidence>
<evidence type="ECO:0000256" key="4">
    <source>
        <dbReference type="ARBA" id="ARBA00022723"/>
    </source>
</evidence>
<gene>
    <name evidence="8" type="ORF">FJTKL_06793</name>
</gene>
<evidence type="ECO:0000256" key="2">
    <source>
        <dbReference type="ARBA" id="ARBA00010617"/>
    </source>
</evidence>
<dbReference type="Gene3D" id="1.10.630.10">
    <property type="entry name" value="Cytochrome P450"/>
    <property type="match status" value="1"/>
</dbReference>
<evidence type="ECO:0000256" key="1">
    <source>
        <dbReference type="ARBA" id="ARBA00001971"/>
    </source>
</evidence>
<sequence>MDFQECLDSIPVVRKSQWPLFTLAGVLIYASLRCIYLLYYHPLSKYPGPRLAAVSNVWYGYHWFSGKYPFVVEKAMQKYGDVVRIAPNELVFVTPQAAADIYGSHTKNLEHFTKTPMFDVMGGFNGITWETVPELHRQRVKQVTPAFSTNSIRAKEPTMHKYIDLFVQSMYELGSREEGIELRRWAEWTAMDISADLTSSNEMRQLEHRKSSRFLNSIWGLNFFLTVTQVLKKFPALAPFRILLLPPRGLLNMISAKKTNMQELERRIARRGTTKHLDHFDQLLPADADEPDAERKSQFATITAQILLAGWEPVGSQFQCCIMFSLQEPETYRLLVQEIRGAFKRYEDIVPEALADLEYLHAALMETLRVTVIGSHGMPRVSPGAMVDGRYIPKGVTVQYNHLRFTRSTRYFHEPRAYRPPRWLPRDHPCWDDAFKDDATEQFFPFSRGPRQCLGTQLAWRETRLFIAKVLWSFDVEMAARQKRIDFDRDFTRYAMWEKPQFRVRFHPVRRDE</sequence>
<keyword evidence="3 6" id="KW-0349">Heme</keyword>
<dbReference type="EMBL" id="JBAWTH010000249">
    <property type="protein sequence ID" value="KAL2272337.1"/>
    <property type="molecule type" value="Genomic_DNA"/>
</dbReference>
<reference evidence="8 9" key="1">
    <citation type="submission" date="2024-03" db="EMBL/GenBank/DDBJ databases">
        <title>A high-quality draft genome sequence of Diaporthe vaccinii, a causative agent of upright dieback and viscid rot disease in cranberry plants.</title>
        <authorList>
            <person name="Sarrasin M."/>
            <person name="Lang B.F."/>
            <person name="Burger G."/>
        </authorList>
    </citation>
    <scope>NUCLEOTIDE SEQUENCE [LARGE SCALE GENOMIC DNA]</scope>
    <source>
        <strain evidence="8 9">IS7</strain>
    </source>
</reference>
<evidence type="ECO:0000256" key="3">
    <source>
        <dbReference type="ARBA" id="ARBA00022617"/>
    </source>
</evidence>
<evidence type="ECO:0000256" key="6">
    <source>
        <dbReference type="RuleBase" id="RU000461"/>
    </source>
</evidence>
<protein>
    <recommendedName>
        <fullName evidence="10">Cytochrome P450</fullName>
    </recommendedName>
</protein>
<dbReference type="PANTHER" id="PTHR24305:SF210">
    <property type="entry name" value="CYTOCHROME P450 MONOOXYGENASE ASQL-RELATED"/>
    <property type="match status" value="1"/>
</dbReference>
<keyword evidence="6" id="KW-0503">Monooxygenase</keyword>
<name>A0ABR4DPX7_9PEZI</name>
<feature type="transmembrane region" description="Helical" evidence="7">
    <location>
        <begin position="20"/>
        <end position="40"/>
    </location>
</feature>
<keyword evidence="7" id="KW-0472">Membrane</keyword>
<dbReference type="InterPro" id="IPR036396">
    <property type="entry name" value="Cyt_P450_sf"/>
</dbReference>
<keyword evidence="6" id="KW-0560">Oxidoreductase</keyword>
<comment type="similarity">
    <text evidence="2 6">Belongs to the cytochrome P450 family.</text>
</comment>
<evidence type="ECO:0008006" key="10">
    <source>
        <dbReference type="Google" id="ProtNLM"/>
    </source>
</evidence>
<keyword evidence="9" id="KW-1185">Reference proteome</keyword>
<proteinExistence type="inferred from homology"/>
<dbReference type="Pfam" id="PF00067">
    <property type="entry name" value="p450"/>
    <property type="match status" value="1"/>
</dbReference>
<dbReference type="InterPro" id="IPR002401">
    <property type="entry name" value="Cyt_P450_E_grp-I"/>
</dbReference>
<organism evidence="8 9">
    <name type="scientific">Diaporthe vaccinii</name>
    <dbReference type="NCBI Taxonomy" id="105482"/>
    <lineage>
        <taxon>Eukaryota</taxon>
        <taxon>Fungi</taxon>
        <taxon>Dikarya</taxon>
        <taxon>Ascomycota</taxon>
        <taxon>Pezizomycotina</taxon>
        <taxon>Sordariomycetes</taxon>
        <taxon>Sordariomycetidae</taxon>
        <taxon>Diaporthales</taxon>
        <taxon>Diaporthaceae</taxon>
        <taxon>Diaporthe</taxon>
        <taxon>Diaporthe eres species complex</taxon>
    </lineage>
</organism>
<keyword evidence="4 6" id="KW-0479">Metal-binding</keyword>
<accession>A0ABR4DPX7</accession>
<dbReference type="InterPro" id="IPR017972">
    <property type="entry name" value="Cyt_P450_CS"/>
</dbReference>
<dbReference type="PROSITE" id="PS00086">
    <property type="entry name" value="CYTOCHROME_P450"/>
    <property type="match status" value="1"/>
</dbReference>
<evidence type="ECO:0000256" key="5">
    <source>
        <dbReference type="ARBA" id="ARBA00023004"/>
    </source>
</evidence>